<evidence type="ECO:0000313" key="2">
    <source>
        <dbReference type="Proteomes" id="UP000786387"/>
    </source>
</evidence>
<reference evidence="1 2" key="1">
    <citation type="submission" date="2020-02" db="EMBL/GenBank/DDBJ databases">
        <title>Synteny-based analysis reveals conserved mechanism for high triclosan tolerance in Pseudomonas, as well as instances of horizontal transfer.</title>
        <authorList>
            <person name="Mcfarland A.G."/>
            <person name="Bertucci H.K."/>
            <person name="Litmann E."/>
            <person name="Shen J."/>
            <person name="Huttenhower C."/>
            <person name="Hartmann E.M."/>
        </authorList>
    </citation>
    <scope>NUCLEOTIDE SEQUENCE [LARGE SCALE GENOMIC DNA]</scope>
    <source>
        <strain evidence="1 2">115A1</strain>
    </source>
</reference>
<accession>A0ABR5Z397</accession>
<keyword evidence="2" id="KW-1185">Reference proteome</keyword>
<name>A0ABR5Z397_9GAMM</name>
<dbReference type="Proteomes" id="UP000786387">
    <property type="component" value="Unassembled WGS sequence"/>
</dbReference>
<sequence>MTRRFESTAPRQQAPPLFGLSDWRGGLLNTITSPRAISAMPSSIGKPM</sequence>
<comment type="caution">
    <text evidence="1">The sequence shown here is derived from an EMBL/GenBank/DDBJ whole genome shotgun (WGS) entry which is preliminary data.</text>
</comment>
<protein>
    <submittedName>
        <fullName evidence="1">Uncharacterized protein</fullName>
    </submittedName>
</protein>
<organism evidence="1 2">
    <name type="scientific">Stutzerimonas azotifigens</name>
    <dbReference type="NCBI Taxonomy" id="291995"/>
    <lineage>
        <taxon>Bacteria</taxon>
        <taxon>Pseudomonadati</taxon>
        <taxon>Pseudomonadota</taxon>
        <taxon>Gammaproteobacteria</taxon>
        <taxon>Pseudomonadales</taxon>
        <taxon>Pseudomonadaceae</taxon>
        <taxon>Stutzerimonas</taxon>
    </lineage>
</organism>
<proteinExistence type="predicted"/>
<evidence type="ECO:0000313" key="1">
    <source>
        <dbReference type="EMBL" id="MBA1274622.1"/>
    </source>
</evidence>
<gene>
    <name evidence="1" type="ORF">G7026_14785</name>
</gene>
<dbReference type="RefSeq" id="WP_181071676.1">
    <property type="nucleotide sequence ID" value="NZ_JAAMRF010000007.1"/>
</dbReference>
<dbReference type="EMBL" id="JAAMRF010000007">
    <property type="protein sequence ID" value="MBA1274622.1"/>
    <property type="molecule type" value="Genomic_DNA"/>
</dbReference>